<dbReference type="PANTHER" id="PTHR43283">
    <property type="entry name" value="BETA-LACTAMASE-RELATED"/>
    <property type="match status" value="1"/>
</dbReference>
<dbReference type="Proteomes" id="UP000318336">
    <property type="component" value="Unassembled WGS sequence"/>
</dbReference>
<dbReference type="Pfam" id="PF00144">
    <property type="entry name" value="Beta-lactamase"/>
    <property type="match status" value="1"/>
</dbReference>
<name>A0A542XFQ5_9MICO</name>
<proteinExistence type="predicted"/>
<evidence type="ECO:0000259" key="1">
    <source>
        <dbReference type="Pfam" id="PF00144"/>
    </source>
</evidence>
<dbReference type="RefSeq" id="WP_142007019.1">
    <property type="nucleotide sequence ID" value="NZ_CAJTBP010000001.1"/>
</dbReference>
<comment type="caution">
    <text evidence="2">The sequence shown here is derived from an EMBL/GenBank/DDBJ whole genome shotgun (WGS) entry which is preliminary data.</text>
</comment>
<dbReference type="InterPro" id="IPR050789">
    <property type="entry name" value="Diverse_Enzym_Activities"/>
</dbReference>
<dbReference type="InterPro" id="IPR012338">
    <property type="entry name" value="Beta-lactam/transpept-like"/>
</dbReference>
<dbReference type="AlphaFoldDB" id="A0A542XFQ5"/>
<reference evidence="2 3" key="1">
    <citation type="submission" date="2019-06" db="EMBL/GenBank/DDBJ databases">
        <title>Sequencing the genomes of 1000 actinobacteria strains.</title>
        <authorList>
            <person name="Klenk H.-P."/>
        </authorList>
    </citation>
    <scope>NUCLEOTIDE SEQUENCE [LARGE SCALE GENOMIC DNA]</scope>
    <source>
        <strain evidence="2 3">DSM 24617</strain>
    </source>
</reference>
<evidence type="ECO:0000313" key="3">
    <source>
        <dbReference type="Proteomes" id="UP000318336"/>
    </source>
</evidence>
<protein>
    <submittedName>
        <fullName evidence="2">CubicO group peptidase (Beta-lactamase class C family)</fullName>
    </submittedName>
</protein>
<dbReference type="EMBL" id="VFOK01000001">
    <property type="protein sequence ID" value="TQL34652.1"/>
    <property type="molecule type" value="Genomic_DNA"/>
</dbReference>
<gene>
    <name evidence="2" type="ORF">FB554_2829</name>
</gene>
<sequence>MSIPELDAVIDRAIADEVIAGTVVLVARDGEVVHERAAGFADLAEQRPMRVDHLLRYASLTKPITALTTMALVERGTLDLTSPVTRWLPSFRPRLADGTEPAITVDHLLTHTAGLTYGFGGATGEYAALGISAGMDLTDLTLAEEVERIGRSTLLFPPGAAWAYSVAYDVLGGLAEAATGSAFPDVVAELVTGPLGMSRAAFAVTPTPDLATAYQDGRPPTPIRDGVPVPTPDGGPGLLLSPSRIFDADQFPSGGGGMVGDAAGFLRLLEAVRTGGAGVLSPETVEGMLEPRVKRPVAPGVSGAFGRGWAVITPRETTPLTPGSVQWGGVYGNAWAIDRERRVSVVQLTNTSLAGMAGPFPDAVLEAALAG</sequence>
<dbReference type="SUPFAM" id="SSF56601">
    <property type="entry name" value="beta-lactamase/transpeptidase-like"/>
    <property type="match status" value="1"/>
</dbReference>
<dbReference type="OrthoDB" id="9809635at2"/>
<dbReference type="InterPro" id="IPR001466">
    <property type="entry name" value="Beta-lactam-related"/>
</dbReference>
<feature type="domain" description="Beta-lactamase-related" evidence="1">
    <location>
        <begin position="6"/>
        <end position="352"/>
    </location>
</feature>
<dbReference type="Gene3D" id="3.40.710.10">
    <property type="entry name" value="DD-peptidase/beta-lactamase superfamily"/>
    <property type="match status" value="1"/>
</dbReference>
<accession>A0A542XFQ5</accession>
<evidence type="ECO:0000313" key="2">
    <source>
        <dbReference type="EMBL" id="TQL34652.1"/>
    </source>
</evidence>
<dbReference type="PANTHER" id="PTHR43283:SF3">
    <property type="entry name" value="BETA-LACTAMASE FAMILY PROTEIN (AFU_ORTHOLOGUE AFUA_5G07500)"/>
    <property type="match status" value="1"/>
</dbReference>
<organism evidence="2 3">
    <name type="scientific">Barrientosiimonas humi</name>
    <dbReference type="NCBI Taxonomy" id="999931"/>
    <lineage>
        <taxon>Bacteria</taxon>
        <taxon>Bacillati</taxon>
        <taxon>Actinomycetota</taxon>
        <taxon>Actinomycetes</taxon>
        <taxon>Micrococcales</taxon>
        <taxon>Dermacoccaceae</taxon>
        <taxon>Barrientosiimonas</taxon>
    </lineage>
</organism>
<keyword evidence="3" id="KW-1185">Reference proteome</keyword>